<dbReference type="AlphaFoldDB" id="X1KHG9"/>
<dbReference type="EMBL" id="BARV01007330">
    <property type="protein sequence ID" value="GAI06477.1"/>
    <property type="molecule type" value="Genomic_DNA"/>
</dbReference>
<name>X1KHG9_9ZZZZ</name>
<reference evidence="1" key="1">
    <citation type="journal article" date="2014" name="Front. Microbiol.">
        <title>High frequency of phylogenetically diverse reductive dehalogenase-homologous genes in deep subseafloor sedimentary metagenomes.</title>
        <authorList>
            <person name="Kawai M."/>
            <person name="Futagami T."/>
            <person name="Toyoda A."/>
            <person name="Takaki Y."/>
            <person name="Nishi S."/>
            <person name="Hori S."/>
            <person name="Arai W."/>
            <person name="Tsubouchi T."/>
            <person name="Morono Y."/>
            <person name="Uchiyama I."/>
            <person name="Ito T."/>
            <person name="Fujiyama A."/>
            <person name="Inagaki F."/>
            <person name="Takami H."/>
        </authorList>
    </citation>
    <scope>NUCLEOTIDE SEQUENCE</scope>
    <source>
        <strain evidence="1">Expedition CK06-06</strain>
    </source>
</reference>
<evidence type="ECO:0008006" key="2">
    <source>
        <dbReference type="Google" id="ProtNLM"/>
    </source>
</evidence>
<gene>
    <name evidence="1" type="ORF">S06H3_14946</name>
</gene>
<comment type="caution">
    <text evidence="1">The sequence shown here is derived from an EMBL/GenBank/DDBJ whole genome shotgun (WGS) entry which is preliminary data.</text>
</comment>
<protein>
    <recommendedName>
        <fullName evidence="2">ParB/Sulfiredoxin domain-containing protein</fullName>
    </recommendedName>
</protein>
<sequence length="281" mass="33129">MNSHRRRLGLETNRKHPERMIEERDLKTSEKAVGQLYPVLRDADGNVIDGYHRLDVNSEWKSVTLENVKTEEDRLIIAAHVNLGRRTIGTGEKAEIINDLAEIYYQQGLKPKVLKEMVDKNGRMMRVQYNEIKNKIVEVLEGAVSSSKIGRYLYPKYVDQTSSEAYKEYYQERRENISAWTLLKNSYGNELRKRYGDNFIKRLEAEMENKALTKAKATLRYDRFFRTEIEYEIREEYNDSTDIIMKNYEDRLRNDQGFIEKVKAEIREEYEAELSMSVVAA</sequence>
<evidence type="ECO:0000313" key="1">
    <source>
        <dbReference type="EMBL" id="GAI06477.1"/>
    </source>
</evidence>
<accession>X1KHG9</accession>
<organism evidence="1">
    <name type="scientific">marine sediment metagenome</name>
    <dbReference type="NCBI Taxonomy" id="412755"/>
    <lineage>
        <taxon>unclassified sequences</taxon>
        <taxon>metagenomes</taxon>
        <taxon>ecological metagenomes</taxon>
    </lineage>
</organism>
<proteinExistence type="predicted"/>